<organism evidence="1 2">
    <name type="scientific">Edwardsiella tarda</name>
    <dbReference type="NCBI Taxonomy" id="636"/>
    <lineage>
        <taxon>Bacteria</taxon>
        <taxon>Pseudomonadati</taxon>
        <taxon>Pseudomonadota</taxon>
        <taxon>Gammaproteobacteria</taxon>
        <taxon>Enterobacterales</taxon>
        <taxon>Hafniaceae</taxon>
        <taxon>Edwardsiella</taxon>
    </lineage>
</organism>
<accession>A0A2A7U1W1</accession>
<protein>
    <submittedName>
        <fullName evidence="1">Uncharacterized protein</fullName>
    </submittedName>
</protein>
<reference evidence="2" key="1">
    <citation type="submission" date="2017-09" db="EMBL/GenBank/DDBJ databases">
        <title>FDA dAtabase for Regulatory Grade micrObial Sequences (FDA-ARGOS): Supporting development and validation of Infectious Disease Dx tests.</title>
        <authorList>
            <person name="Goldberg B."/>
            <person name="Campos J."/>
            <person name="Tallon L."/>
            <person name="Sadzewicz L."/>
            <person name="Ott S."/>
            <person name="Zhao X."/>
            <person name="Nagaraj S."/>
            <person name="Vavikolanu K."/>
            <person name="Aluvathingal J."/>
            <person name="Nadendla S."/>
            <person name="Geyer C."/>
            <person name="Sichtig H."/>
        </authorList>
    </citation>
    <scope>NUCLEOTIDE SEQUENCE [LARGE SCALE GENOMIC DNA]</scope>
    <source>
        <strain evidence="2">FDAARGOS_370</strain>
    </source>
</reference>
<comment type="caution">
    <text evidence="1">The sequence shown here is derived from an EMBL/GenBank/DDBJ whole genome shotgun (WGS) entry which is preliminary data.</text>
</comment>
<dbReference type="STRING" id="636.AAW15_05595"/>
<gene>
    <name evidence="1" type="ORF">CRM76_10160</name>
</gene>
<dbReference type="EMBL" id="PDDV01000013">
    <property type="protein sequence ID" value="PEH72258.1"/>
    <property type="molecule type" value="Genomic_DNA"/>
</dbReference>
<dbReference type="Proteomes" id="UP000219788">
    <property type="component" value="Unassembled WGS sequence"/>
</dbReference>
<sequence length="63" mass="6589">MMTIAYPSRRGDVVPKRSEIVPNRSSDGAHMGGSDRYGIVFIAAGWGARRLVESGGALLGANG</sequence>
<evidence type="ECO:0000313" key="1">
    <source>
        <dbReference type="EMBL" id="PEH72258.1"/>
    </source>
</evidence>
<proteinExistence type="predicted"/>
<name>A0A2A7U1W1_EDWTA</name>
<evidence type="ECO:0000313" key="2">
    <source>
        <dbReference type="Proteomes" id="UP000219788"/>
    </source>
</evidence>
<dbReference type="AlphaFoldDB" id="A0A2A7U1W1"/>